<name>A0A448VQ14_9NEIS</name>
<sequence>MIQYLIVGAIVLLSVWYLIRKFVLPKKSSSPCSGCDRCGGKSGGCH</sequence>
<dbReference type="AlphaFoldDB" id="A0A448VQ14"/>
<dbReference type="KEGG" id="nwe:SAMEA3174300_0346"/>
<protein>
    <submittedName>
        <fullName evidence="2">Virus attachment protein p12 family</fullName>
    </submittedName>
</protein>
<reference evidence="2 3" key="1">
    <citation type="submission" date="2018-12" db="EMBL/GenBank/DDBJ databases">
        <authorList>
            <consortium name="Pathogen Informatics"/>
        </authorList>
    </citation>
    <scope>NUCLEOTIDE SEQUENCE [LARGE SCALE GENOMIC DNA]</scope>
    <source>
        <strain evidence="2 3">NCTC12742</strain>
    </source>
</reference>
<dbReference type="EMBL" id="LR134533">
    <property type="protein sequence ID" value="VEJ51880.1"/>
    <property type="molecule type" value="Genomic_DNA"/>
</dbReference>
<evidence type="ECO:0000313" key="2">
    <source>
        <dbReference type="EMBL" id="VEJ51880.1"/>
    </source>
</evidence>
<proteinExistence type="predicted"/>
<organism evidence="2 3">
    <name type="scientific">Neisseria weaveri</name>
    <dbReference type="NCBI Taxonomy" id="28091"/>
    <lineage>
        <taxon>Bacteria</taxon>
        <taxon>Pseudomonadati</taxon>
        <taxon>Pseudomonadota</taxon>
        <taxon>Betaproteobacteria</taxon>
        <taxon>Neisseriales</taxon>
        <taxon>Neisseriaceae</taxon>
        <taxon>Neisseria</taxon>
    </lineage>
</organism>
<keyword evidence="3" id="KW-1185">Reference proteome</keyword>
<dbReference type="OrthoDB" id="8606536at2"/>
<dbReference type="RefSeq" id="WP_004283636.1">
    <property type="nucleotide sequence ID" value="NZ_CAUJRG010000005.1"/>
</dbReference>
<accession>A0A448VQ14</accession>
<feature type="region of interest" description="Disordered" evidence="1">
    <location>
        <begin position="27"/>
        <end position="46"/>
    </location>
</feature>
<dbReference type="Pfam" id="PF12669">
    <property type="entry name" value="FeoB_associated"/>
    <property type="match status" value="1"/>
</dbReference>
<evidence type="ECO:0000313" key="3">
    <source>
        <dbReference type="Proteomes" id="UP000272771"/>
    </source>
</evidence>
<dbReference type="STRING" id="28091.SAMEA3174300_00346"/>
<evidence type="ECO:0000256" key="1">
    <source>
        <dbReference type="SAM" id="MobiDB-lite"/>
    </source>
</evidence>
<gene>
    <name evidence="2" type="ORF">NCTC12742_01789</name>
</gene>
<dbReference type="Proteomes" id="UP000272771">
    <property type="component" value="Chromosome"/>
</dbReference>